<reference evidence="7 8" key="1">
    <citation type="journal article" date="2021" name="Commun. Biol.">
        <title>The genome of Shorea leprosula (Dipterocarpaceae) highlights the ecological relevance of drought in aseasonal tropical rainforests.</title>
        <authorList>
            <person name="Ng K.K.S."/>
            <person name="Kobayashi M.J."/>
            <person name="Fawcett J.A."/>
            <person name="Hatakeyama M."/>
            <person name="Paape T."/>
            <person name="Ng C.H."/>
            <person name="Ang C.C."/>
            <person name="Tnah L.H."/>
            <person name="Lee C.T."/>
            <person name="Nishiyama T."/>
            <person name="Sese J."/>
            <person name="O'Brien M.J."/>
            <person name="Copetti D."/>
            <person name="Mohd Noor M.I."/>
            <person name="Ong R.C."/>
            <person name="Putra M."/>
            <person name="Sireger I.Z."/>
            <person name="Indrioko S."/>
            <person name="Kosugi Y."/>
            <person name="Izuno A."/>
            <person name="Isagi Y."/>
            <person name="Lee S.L."/>
            <person name="Shimizu K.K."/>
        </authorList>
    </citation>
    <scope>NUCLEOTIDE SEQUENCE [LARGE SCALE GENOMIC DNA]</scope>
    <source>
        <strain evidence="7">214</strain>
    </source>
</reference>
<feature type="transmembrane region" description="Helical" evidence="6">
    <location>
        <begin position="228"/>
        <end position="248"/>
    </location>
</feature>
<feature type="transmembrane region" description="Helical" evidence="6">
    <location>
        <begin position="69"/>
        <end position="93"/>
    </location>
</feature>
<dbReference type="GO" id="GO:0022857">
    <property type="term" value="F:transmembrane transporter activity"/>
    <property type="evidence" value="ECO:0007669"/>
    <property type="project" value="InterPro"/>
</dbReference>
<dbReference type="Gene3D" id="1.20.1250.20">
    <property type="entry name" value="MFS general substrate transporter like domains"/>
    <property type="match status" value="1"/>
</dbReference>
<dbReference type="PANTHER" id="PTHR11654">
    <property type="entry name" value="OLIGOPEPTIDE TRANSPORTER-RELATED"/>
    <property type="match status" value="1"/>
</dbReference>
<dbReference type="Pfam" id="PF00854">
    <property type="entry name" value="PTR2"/>
    <property type="match status" value="1"/>
</dbReference>
<evidence type="ECO:0000313" key="8">
    <source>
        <dbReference type="Proteomes" id="UP001054252"/>
    </source>
</evidence>
<accession>A0AAV5MNA5</accession>
<evidence type="ECO:0000313" key="7">
    <source>
        <dbReference type="EMBL" id="GKV51030.1"/>
    </source>
</evidence>
<dbReference type="InterPro" id="IPR000109">
    <property type="entry name" value="POT_fam"/>
</dbReference>
<name>A0AAV5MNA5_9ROSI</name>
<protein>
    <submittedName>
        <fullName evidence="7">Uncharacterized protein</fullName>
    </submittedName>
</protein>
<evidence type="ECO:0000256" key="3">
    <source>
        <dbReference type="ARBA" id="ARBA00022692"/>
    </source>
</evidence>
<evidence type="ECO:0000256" key="1">
    <source>
        <dbReference type="ARBA" id="ARBA00004141"/>
    </source>
</evidence>
<dbReference type="GO" id="GO:0016020">
    <property type="term" value="C:membrane"/>
    <property type="evidence" value="ECO:0007669"/>
    <property type="project" value="UniProtKB-SubCell"/>
</dbReference>
<feature type="transmembrane region" description="Helical" evidence="6">
    <location>
        <begin position="315"/>
        <end position="332"/>
    </location>
</feature>
<comment type="similarity">
    <text evidence="2">Belongs to the major facilitator superfamily. Proton-dependent oligopeptide transporter (POT/PTR) (TC 2.A.17) family.</text>
</comment>
<dbReference type="SUPFAM" id="SSF103473">
    <property type="entry name" value="MFS general substrate transporter"/>
    <property type="match status" value="1"/>
</dbReference>
<dbReference type="AlphaFoldDB" id="A0AAV5MNA5"/>
<evidence type="ECO:0000256" key="4">
    <source>
        <dbReference type="ARBA" id="ARBA00022989"/>
    </source>
</evidence>
<dbReference type="EMBL" id="BPVZ01000424">
    <property type="protein sequence ID" value="GKV51030.1"/>
    <property type="molecule type" value="Genomic_DNA"/>
</dbReference>
<organism evidence="7 8">
    <name type="scientific">Rubroshorea leprosula</name>
    <dbReference type="NCBI Taxonomy" id="152421"/>
    <lineage>
        <taxon>Eukaryota</taxon>
        <taxon>Viridiplantae</taxon>
        <taxon>Streptophyta</taxon>
        <taxon>Embryophyta</taxon>
        <taxon>Tracheophyta</taxon>
        <taxon>Spermatophyta</taxon>
        <taxon>Magnoliopsida</taxon>
        <taxon>eudicotyledons</taxon>
        <taxon>Gunneridae</taxon>
        <taxon>Pentapetalae</taxon>
        <taxon>rosids</taxon>
        <taxon>malvids</taxon>
        <taxon>Malvales</taxon>
        <taxon>Dipterocarpaceae</taxon>
        <taxon>Rubroshorea</taxon>
    </lineage>
</organism>
<gene>
    <name evidence="7" type="ORF">SLEP1_g57707</name>
</gene>
<keyword evidence="3 6" id="KW-0812">Transmembrane</keyword>
<comment type="caution">
    <text evidence="7">The sequence shown here is derived from an EMBL/GenBank/DDBJ whole genome shotgun (WGS) entry which is preliminary data.</text>
</comment>
<keyword evidence="4 6" id="KW-1133">Transmembrane helix</keyword>
<feature type="transmembrane region" description="Helical" evidence="6">
    <location>
        <begin position="344"/>
        <end position="363"/>
    </location>
</feature>
<keyword evidence="5 6" id="KW-0472">Membrane</keyword>
<feature type="transmembrane region" description="Helical" evidence="6">
    <location>
        <begin position="268"/>
        <end position="286"/>
    </location>
</feature>
<keyword evidence="8" id="KW-1185">Reference proteome</keyword>
<feature type="transmembrane region" description="Helical" evidence="6">
    <location>
        <begin position="44"/>
        <end position="63"/>
    </location>
</feature>
<dbReference type="Proteomes" id="UP001054252">
    <property type="component" value="Unassembled WGS sequence"/>
</dbReference>
<sequence>MIYFALVPLTVGEAGEGFICVFLARRLQLEKKEQDEERIEARVFMCRFIARFLGAAIANLWISKLDWKPIFMSSAIVTGTVYLLFGFGFVYYYKRLNQSSSTEREDSMRSLLNRFFLSKTQRRRESNSRPRDHESYNNGKKELWLFLRKLPLWFPFLFYYVVDAAGSTFFMEQTDKLNDKIGENYQVPSPQSSFLVVQKCTKFIASNLADYLIKKFCKDDNQERRAGLVRMSLGMCACSGCCIVAWLLENHRLDLFNDNPDRNPIPMSILLLAPQFSLLGFAHGLIEDGMEEFFRDYAPASIHHFAMAFTKAVDAGGKLIAVVFILTLKNWIGEDVNTSHLDSYYRMLAILVLCALQFFIILANNYDWEIEKKEGDDELDKVLKQLKTSIVLDCEVYSIPSAHSVALNLKPTGRVLGALRRLSNLLMITLFSHSSNTTMSGSILVASGLRAPSSAYPTSLDAPSVDESLETKEWWLLESPPTLEPALLSGVIVSSKSYSSGGTIMAIGSTDITPSSSSLPWLS</sequence>
<evidence type="ECO:0000256" key="5">
    <source>
        <dbReference type="ARBA" id="ARBA00023136"/>
    </source>
</evidence>
<comment type="subcellular location">
    <subcellularLocation>
        <location evidence="1">Membrane</location>
        <topology evidence="1">Multi-pass membrane protein</topology>
    </subcellularLocation>
</comment>
<dbReference type="InterPro" id="IPR036259">
    <property type="entry name" value="MFS_trans_sf"/>
</dbReference>
<feature type="transmembrane region" description="Helical" evidence="6">
    <location>
        <begin position="6"/>
        <end position="24"/>
    </location>
</feature>
<proteinExistence type="inferred from homology"/>
<evidence type="ECO:0000256" key="2">
    <source>
        <dbReference type="ARBA" id="ARBA00005982"/>
    </source>
</evidence>
<evidence type="ECO:0000256" key="6">
    <source>
        <dbReference type="SAM" id="Phobius"/>
    </source>
</evidence>